<comment type="caution">
    <text evidence="7">The sequence shown here is derived from an EMBL/GenBank/DDBJ whole genome shotgun (WGS) entry which is preliminary data.</text>
</comment>
<dbReference type="SUPFAM" id="SSF48371">
    <property type="entry name" value="ARM repeat"/>
    <property type="match status" value="1"/>
</dbReference>
<reference evidence="7 8" key="1">
    <citation type="journal article" date="2020" name="Nat. Food">
        <title>A phased Vanilla planifolia genome enables genetic improvement of flavour and production.</title>
        <authorList>
            <person name="Hasing T."/>
            <person name="Tang H."/>
            <person name="Brym M."/>
            <person name="Khazi F."/>
            <person name="Huang T."/>
            <person name="Chambers A.H."/>
        </authorList>
    </citation>
    <scope>NUCLEOTIDE SEQUENCE [LARGE SCALE GENOMIC DNA]</scope>
    <source>
        <tissue evidence="7">Leaf</tissue>
    </source>
</reference>
<dbReference type="EMBL" id="JADCNL010000330">
    <property type="protein sequence ID" value="KAG0448376.1"/>
    <property type="molecule type" value="Genomic_DNA"/>
</dbReference>
<dbReference type="InterPro" id="IPR058584">
    <property type="entry name" value="IMB1_TNPO1-like_TPR"/>
</dbReference>
<accession>A0A835U6X9</accession>
<evidence type="ECO:0000256" key="5">
    <source>
        <dbReference type="ARBA" id="ARBA00022927"/>
    </source>
</evidence>
<keyword evidence="3" id="KW-0963">Cytoplasm</keyword>
<dbReference type="AlphaFoldDB" id="A0A835U6X9"/>
<proteinExistence type="predicted"/>
<evidence type="ECO:0000313" key="8">
    <source>
        <dbReference type="Proteomes" id="UP000636800"/>
    </source>
</evidence>
<protein>
    <recommendedName>
        <fullName evidence="6">Importin subunit beta-1/Transportin-1-like TPR repeats domain-containing protein</fullName>
    </recommendedName>
</protein>
<name>A0A835U6X9_VANPL</name>
<gene>
    <name evidence="7" type="ORF">HPP92_027871</name>
</gene>
<feature type="domain" description="Importin subunit beta-1/Transportin-1-like TPR repeats" evidence="6">
    <location>
        <begin position="216"/>
        <end position="397"/>
    </location>
</feature>
<evidence type="ECO:0000259" key="6">
    <source>
        <dbReference type="Pfam" id="PF25574"/>
    </source>
</evidence>
<dbReference type="Proteomes" id="UP000636800">
    <property type="component" value="Unassembled WGS sequence"/>
</dbReference>
<keyword evidence="5" id="KW-0653">Protein transport</keyword>
<evidence type="ECO:0000313" key="7">
    <source>
        <dbReference type="EMBL" id="KAG0448376.1"/>
    </source>
</evidence>
<dbReference type="Pfam" id="PF25574">
    <property type="entry name" value="TPR_IMB1"/>
    <property type="match status" value="1"/>
</dbReference>
<organism evidence="7 8">
    <name type="scientific">Vanilla planifolia</name>
    <name type="common">Vanilla</name>
    <dbReference type="NCBI Taxonomy" id="51239"/>
    <lineage>
        <taxon>Eukaryota</taxon>
        <taxon>Viridiplantae</taxon>
        <taxon>Streptophyta</taxon>
        <taxon>Embryophyta</taxon>
        <taxon>Tracheophyta</taxon>
        <taxon>Spermatophyta</taxon>
        <taxon>Magnoliopsida</taxon>
        <taxon>Liliopsida</taxon>
        <taxon>Asparagales</taxon>
        <taxon>Orchidaceae</taxon>
        <taxon>Vanilloideae</taxon>
        <taxon>Vanilleae</taxon>
        <taxon>Vanilla</taxon>
    </lineage>
</organism>
<evidence type="ECO:0000256" key="1">
    <source>
        <dbReference type="ARBA" id="ARBA00004496"/>
    </source>
</evidence>
<dbReference type="InterPro" id="IPR011989">
    <property type="entry name" value="ARM-like"/>
</dbReference>
<keyword evidence="8" id="KW-1185">Reference proteome</keyword>
<dbReference type="GO" id="GO:0006606">
    <property type="term" value="P:protein import into nucleus"/>
    <property type="evidence" value="ECO:0007669"/>
    <property type="project" value="InterPro"/>
</dbReference>
<keyword evidence="4" id="KW-0677">Repeat</keyword>
<keyword evidence="2" id="KW-0813">Transport</keyword>
<dbReference type="PANTHER" id="PTHR10527">
    <property type="entry name" value="IMPORTIN BETA"/>
    <property type="match status" value="1"/>
</dbReference>
<evidence type="ECO:0000256" key="3">
    <source>
        <dbReference type="ARBA" id="ARBA00022490"/>
    </source>
</evidence>
<comment type="subcellular location">
    <subcellularLocation>
        <location evidence="1">Cytoplasm</location>
    </subcellularLocation>
</comment>
<dbReference type="Gene3D" id="1.25.10.10">
    <property type="entry name" value="Leucine-rich Repeat Variant"/>
    <property type="match status" value="1"/>
</dbReference>
<dbReference type="Pfam" id="PF13513">
    <property type="entry name" value="HEAT_EZ"/>
    <property type="match status" value="1"/>
</dbReference>
<dbReference type="OrthoDB" id="786311at2759"/>
<evidence type="ECO:0000256" key="2">
    <source>
        <dbReference type="ARBA" id="ARBA00022448"/>
    </source>
</evidence>
<dbReference type="InterPro" id="IPR016024">
    <property type="entry name" value="ARM-type_fold"/>
</dbReference>
<dbReference type="InterPro" id="IPR040122">
    <property type="entry name" value="Importin_beta"/>
</dbReference>
<dbReference type="GO" id="GO:0005737">
    <property type="term" value="C:cytoplasm"/>
    <property type="evidence" value="ECO:0007669"/>
    <property type="project" value="UniProtKB-SubCell"/>
</dbReference>
<sequence>MPFIEDNITKPDWRQREAATYAFGSILEGPSPEKLTPIVNVALNFMLIALTKDPNNHVKDTTAWTLGRIFEFMHGSTVETPVITHENCQQILTVLLQSMKDVPNVAEKACGALYFLAQGYEDSGSVSPLSPFFQDIVQALLTVTHREDAGESRLRTAAYETLNEVVRCSTEETAPTVMQLVPVIMMELHQTLEAQKLSSDEREKQNELQGLLCGCLQGFYPYLEMGLQNSEEYQVCSITVGVVGDLCRALEDKILPFCDGIMTHLLKDLSSNQLHRSVKPPIFSCFGDIALAIGENFEKYLMYAMPMLRSAADLSAHAQTADDEMLEYTNQLRNGILEAYSGIFQGFKNSPKTQLLMPYAPHILQFLDSLYNEKDMDDAVMKTAIGVLGDLADTLGTNAGPLINQSVSSKEFLEECLSSDDLLIKESAEWAKIAISRAISS</sequence>
<evidence type="ECO:0000256" key="4">
    <source>
        <dbReference type="ARBA" id="ARBA00022737"/>
    </source>
</evidence>